<sequence>MGNADFWIGTSWKMNKTLPEALEFANALAAADSGADARIQRFVVPPFTVTRQVKTVLAEYSVKVGAQNMHWEDAGAWTGEISAPMLTDCGLDLVELGHSERRAHFGETDETVGLKVESAVRHGLIPLICIGETREQRDAGQADAVLAAQVAGALGRLTGDQKSATVLLAYEPVWAIGAGGTPASSDYADERHAKIIAQASDILGQRTLCLYGGSVNADNCEELIQCPHIDGLFIGRAAWDVAGYLDILTRCATAIQTPKQGDTK</sequence>
<evidence type="ECO:0000256" key="4">
    <source>
        <dbReference type="RuleBase" id="RU363013"/>
    </source>
</evidence>
<dbReference type="EC" id="5.3.1.1" evidence="4"/>
<accession>A0A347UCT8</accession>
<comment type="pathway">
    <text evidence="4">Carbohydrate degradation; glycolysis; D-glyceraldehyde 3-phosphate from glycerone phosphate: step 1/1.</text>
</comment>
<keyword evidence="4" id="KW-0312">Gluconeogenesis</keyword>
<dbReference type="UniPathway" id="UPA00109">
    <property type="reaction ID" value="UER00189"/>
</dbReference>
<dbReference type="SUPFAM" id="SSF51351">
    <property type="entry name" value="Triosephosphate isomerase (TIM)"/>
    <property type="match status" value="1"/>
</dbReference>
<dbReference type="Pfam" id="PF00121">
    <property type="entry name" value="TIM"/>
    <property type="match status" value="1"/>
</dbReference>
<dbReference type="PANTHER" id="PTHR21139">
    <property type="entry name" value="TRIOSEPHOSPHATE ISOMERASE"/>
    <property type="match status" value="1"/>
</dbReference>
<dbReference type="InterPro" id="IPR013785">
    <property type="entry name" value="Aldolase_TIM"/>
</dbReference>
<evidence type="ECO:0000313" key="6">
    <source>
        <dbReference type="Proteomes" id="UP000261704"/>
    </source>
</evidence>
<evidence type="ECO:0000256" key="2">
    <source>
        <dbReference type="ARBA" id="ARBA00007422"/>
    </source>
</evidence>
<dbReference type="EMBL" id="CP032125">
    <property type="protein sequence ID" value="AXX96666.1"/>
    <property type="molecule type" value="Genomic_DNA"/>
</dbReference>
<dbReference type="RefSeq" id="WP_118941324.1">
    <property type="nucleotide sequence ID" value="NZ_CP032125.1"/>
</dbReference>
<gene>
    <name evidence="5" type="ORF">BAR1_01155</name>
</gene>
<evidence type="ECO:0000313" key="5">
    <source>
        <dbReference type="EMBL" id="AXX96666.1"/>
    </source>
</evidence>
<protein>
    <recommendedName>
        <fullName evidence="4">Triosephosphate isomerase</fullName>
        <ecNumber evidence="4">5.3.1.1</ecNumber>
    </recommendedName>
</protein>
<dbReference type="Proteomes" id="UP000261704">
    <property type="component" value="Chromosome"/>
</dbReference>
<evidence type="ECO:0000256" key="3">
    <source>
        <dbReference type="ARBA" id="ARBA00023235"/>
    </source>
</evidence>
<dbReference type="AlphaFoldDB" id="A0A347UCT8"/>
<dbReference type="GO" id="GO:0006096">
    <property type="term" value="P:glycolytic process"/>
    <property type="evidence" value="ECO:0007669"/>
    <property type="project" value="UniProtKB-UniRule"/>
</dbReference>
<keyword evidence="4" id="KW-0963">Cytoplasm</keyword>
<dbReference type="UniPathway" id="UPA00138"/>
<reference evidence="5 6" key="1">
    <citation type="submission" date="2018-09" db="EMBL/GenBank/DDBJ databases">
        <title>Profundibacter amoris BAR1 gen. nov., sp. nov., a new member of the Roseobacter clade isolated at Lokis Castle Vent Field on the Arctic Mid-Oceanic Ridge.</title>
        <authorList>
            <person name="Le Moine Bauer S."/>
            <person name="Sjoeberg A.G."/>
            <person name="L'Haridon S."/>
            <person name="Stokke R."/>
            <person name="Roalkvam I."/>
            <person name="Steen I.H."/>
            <person name="Dahle H."/>
        </authorList>
    </citation>
    <scope>NUCLEOTIDE SEQUENCE [LARGE SCALE GENOMIC DNA]</scope>
    <source>
        <strain evidence="5 6">BAR1</strain>
    </source>
</reference>
<comment type="catalytic activity">
    <reaction evidence="1">
        <text>L-erythrulose 1-phosphate = D-erythrulose 4-phosphate</text>
        <dbReference type="Rhea" id="RHEA:49588"/>
        <dbReference type="ChEBI" id="CHEBI:58002"/>
        <dbReference type="ChEBI" id="CHEBI:90796"/>
        <dbReference type="EC" id="5.3.1.33"/>
    </reaction>
</comment>
<comment type="subcellular location">
    <subcellularLocation>
        <location evidence="4">Cytoplasm</location>
    </subcellularLocation>
</comment>
<dbReference type="GO" id="GO:0006094">
    <property type="term" value="P:gluconeogenesis"/>
    <property type="evidence" value="ECO:0007669"/>
    <property type="project" value="UniProtKB-UniPathway"/>
</dbReference>
<dbReference type="GO" id="GO:0046166">
    <property type="term" value="P:glyceraldehyde-3-phosphate biosynthetic process"/>
    <property type="evidence" value="ECO:0007669"/>
    <property type="project" value="TreeGrafter"/>
</dbReference>
<dbReference type="GO" id="GO:0019563">
    <property type="term" value="P:glycerol catabolic process"/>
    <property type="evidence" value="ECO:0007669"/>
    <property type="project" value="TreeGrafter"/>
</dbReference>
<dbReference type="PROSITE" id="PS51440">
    <property type="entry name" value="TIM_2"/>
    <property type="match status" value="1"/>
</dbReference>
<dbReference type="InterPro" id="IPR000652">
    <property type="entry name" value="Triosephosphate_isomerase"/>
</dbReference>
<organism evidence="5 6">
    <name type="scientific">Profundibacter amoris</name>
    <dbReference type="NCBI Taxonomy" id="2171755"/>
    <lineage>
        <taxon>Bacteria</taxon>
        <taxon>Pseudomonadati</taxon>
        <taxon>Pseudomonadota</taxon>
        <taxon>Alphaproteobacteria</taxon>
        <taxon>Rhodobacterales</taxon>
        <taxon>Paracoccaceae</taxon>
        <taxon>Profundibacter</taxon>
    </lineage>
</organism>
<dbReference type="NCBIfam" id="TIGR00419">
    <property type="entry name" value="tim"/>
    <property type="match status" value="1"/>
</dbReference>
<dbReference type="NCBIfam" id="NF000722">
    <property type="entry name" value="PRK00042.2-1"/>
    <property type="match status" value="1"/>
</dbReference>
<dbReference type="CDD" id="cd00311">
    <property type="entry name" value="TIM"/>
    <property type="match status" value="1"/>
</dbReference>
<dbReference type="OrthoDB" id="9809429at2"/>
<dbReference type="GO" id="GO:0004807">
    <property type="term" value="F:triose-phosphate isomerase activity"/>
    <property type="evidence" value="ECO:0007669"/>
    <property type="project" value="UniProtKB-UniRule"/>
</dbReference>
<dbReference type="InterPro" id="IPR035990">
    <property type="entry name" value="TIM_sf"/>
</dbReference>
<keyword evidence="4" id="KW-0324">Glycolysis</keyword>
<evidence type="ECO:0000256" key="1">
    <source>
        <dbReference type="ARBA" id="ARBA00000148"/>
    </source>
</evidence>
<dbReference type="GO" id="GO:0005829">
    <property type="term" value="C:cytosol"/>
    <property type="evidence" value="ECO:0007669"/>
    <property type="project" value="TreeGrafter"/>
</dbReference>
<dbReference type="Gene3D" id="3.20.20.70">
    <property type="entry name" value="Aldolase class I"/>
    <property type="match status" value="1"/>
</dbReference>
<comment type="pathway">
    <text evidence="4">Carbohydrate biosynthesis; gluconeogenesis.</text>
</comment>
<comment type="subunit">
    <text evidence="4">Homodimer.</text>
</comment>
<comment type="similarity">
    <text evidence="2 4">Belongs to the triosephosphate isomerase family.</text>
</comment>
<dbReference type="PANTHER" id="PTHR21139:SF42">
    <property type="entry name" value="TRIOSEPHOSPHATE ISOMERASE"/>
    <property type="match status" value="1"/>
</dbReference>
<comment type="catalytic activity">
    <reaction evidence="4">
        <text>D-glyceraldehyde 3-phosphate = dihydroxyacetone phosphate</text>
        <dbReference type="Rhea" id="RHEA:18585"/>
        <dbReference type="ChEBI" id="CHEBI:57642"/>
        <dbReference type="ChEBI" id="CHEBI:59776"/>
        <dbReference type="EC" id="5.3.1.1"/>
    </reaction>
</comment>
<keyword evidence="3 4" id="KW-0413">Isomerase</keyword>
<proteinExistence type="inferred from homology"/>
<dbReference type="KEGG" id="pamo:BAR1_01155"/>
<keyword evidence="6" id="KW-1185">Reference proteome</keyword>
<name>A0A347UCT8_9RHOB</name>